<reference evidence="3" key="1">
    <citation type="submission" date="2017-05" db="EMBL/GenBank/DDBJ databases">
        <authorList>
            <person name="Papadimitriou K."/>
        </authorList>
    </citation>
    <scope>NUCLEOTIDE SEQUENCE [LARGE SCALE GENOMIC DNA]</scope>
    <source>
        <strain evidence="3">ACA-DC 3411</strain>
    </source>
</reference>
<evidence type="ECO:0000313" key="2">
    <source>
        <dbReference type="EMBL" id="SMS13103.1"/>
    </source>
</evidence>
<dbReference type="AlphaFoldDB" id="A0A1Y6JW97"/>
<dbReference type="EMBL" id="LT854705">
    <property type="protein sequence ID" value="SMS13103.1"/>
    <property type="molecule type" value="Genomic_DNA"/>
</dbReference>
<dbReference type="PROSITE" id="PS51318">
    <property type="entry name" value="TAT"/>
    <property type="match status" value="1"/>
</dbReference>
<feature type="signal peptide" evidence="1">
    <location>
        <begin position="1"/>
        <end position="29"/>
    </location>
</feature>
<sequence>MHKRRLFVLALALVSLATGLLGLPGTAQAAVPKRIGNFTQVHYIEDGYLYNHYATVAYHAKHKTHNAYVWNDTHTKKLANLKQHPNYTWYQLATGTYKGSKNWVRVTNFPDTKRGWIHKSQLKKGFNPTGYQILQKRYDAYAGHAFHLNSQTKNVYLWDWSHTKKRANLKHYTNQTFGQRHSILVRHNGHESWYSYVDVTIKGKTVSGYVQTKQLLKGRTPNHTGHNLLFPDDFVATADYQQYIRDSKYQKLARSIVKLFPNTPVDYGLSRIAAYNFATNDTWIEDEPERISTQGYTQFVAFKPIVTYLMTHKDQSNAQKLAAVERLLVKQGYTPAKRQQLKGYKLGIYIINNLKGGRVDEAGNAYKGNWYGLVLAKPTR</sequence>
<dbReference type="RefSeq" id="WP_087741254.1">
    <property type="nucleotide sequence ID" value="NZ_LT854705.1"/>
</dbReference>
<evidence type="ECO:0000256" key="1">
    <source>
        <dbReference type="SAM" id="SignalP"/>
    </source>
</evidence>
<dbReference type="InterPro" id="IPR006311">
    <property type="entry name" value="TAT_signal"/>
</dbReference>
<feature type="chain" id="PRO_5010984571" description="D-alanyl-D-alanine carboxypeptidase" evidence="1">
    <location>
        <begin position="30"/>
        <end position="380"/>
    </location>
</feature>
<dbReference type="KEGG" id="lzy:LZ3411_0053"/>
<gene>
    <name evidence="2" type="ORF">LZ3411_0053</name>
</gene>
<accession>A0A1Y6JW97</accession>
<protein>
    <recommendedName>
        <fullName evidence="4">D-alanyl-D-alanine carboxypeptidase</fullName>
    </recommendedName>
</protein>
<organism evidence="2 3">
    <name type="scientific">Levilactobacillus zymae</name>
    <dbReference type="NCBI Taxonomy" id="267363"/>
    <lineage>
        <taxon>Bacteria</taxon>
        <taxon>Bacillati</taxon>
        <taxon>Bacillota</taxon>
        <taxon>Bacilli</taxon>
        <taxon>Lactobacillales</taxon>
        <taxon>Lactobacillaceae</taxon>
        <taxon>Levilactobacillus</taxon>
    </lineage>
</organism>
<evidence type="ECO:0008006" key="4">
    <source>
        <dbReference type="Google" id="ProtNLM"/>
    </source>
</evidence>
<dbReference type="Proteomes" id="UP000195412">
    <property type="component" value="Chromosome I"/>
</dbReference>
<evidence type="ECO:0000313" key="3">
    <source>
        <dbReference type="Proteomes" id="UP000195412"/>
    </source>
</evidence>
<name>A0A1Y6JW97_9LACO</name>
<keyword evidence="1" id="KW-0732">Signal</keyword>
<proteinExistence type="predicted"/>